<dbReference type="Pfam" id="PF05971">
    <property type="entry name" value="Methyltransf_10"/>
    <property type="match status" value="1"/>
</dbReference>
<keyword evidence="1" id="KW-0489">Methyltransferase</keyword>
<keyword evidence="2" id="KW-0808">Transferase</keyword>
<dbReference type="PANTHER" id="PTHR13393">
    <property type="entry name" value="SAM-DEPENDENT METHYLTRANSFERASE"/>
    <property type="match status" value="1"/>
</dbReference>
<proteinExistence type="predicted"/>
<dbReference type="GO" id="GO:0005634">
    <property type="term" value="C:nucleus"/>
    <property type="evidence" value="ECO:0007669"/>
    <property type="project" value="TreeGrafter"/>
</dbReference>
<dbReference type="VEuPathDB" id="AmoebaDB:NF0031960"/>
<dbReference type="RefSeq" id="XP_044561230.1">
    <property type="nucleotide sequence ID" value="XM_044707828.1"/>
</dbReference>
<feature type="region of interest" description="Disordered" evidence="3">
    <location>
        <begin position="1"/>
        <end position="34"/>
    </location>
</feature>
<dbReference type="PANTHER" id="PTHR13393:SF0">
    <property type="entry name" value="RNA N6-ADENOSINE-METHYLTRANSFERASE METTL16"/>
    <property type="match status" value="1"/>
</dbReference>
<accession>A0A6A5BHW0</accession>
<evidence type="ECO:0008006" key="6">
    <source>
        <dbReference type="Google" id="ProtNLM"/>
    </source>
</evidence>
<dbReference type="GO" id="GO:0070475">
    <property type="term" value="P:rRNA base methylation"/>
    <property type="evidence" value="ECO:0007669"/>
    <property type="project" value="TreeGrafter"/>
</dbReference>
<dbReference type="AlphaFoldDB" id="A0A6A5BHW0"/>
<dbReference type="InterPro" id="IPR010286">
    <property type="entry name" value="METTL16/RlmF"/>
</dbReference>
<name>A0A6A5BHW0_NAEFO</name>
<reference evidence="4 5" key="1">
    <citation type="journal article" date="2019" name="Sci. Rep.">
        <title>Nanopore sequencing improves the draft genome of the human pathogenic amoeba Naegleria fowleri.</title>
        <authorList>
            <person name="Liechti N."/>
            <person name="Schurch N."/>
            <person name="Bruggmann R."/>
            <person name="Wittwer M."/>
        </authorList>
    </citation>
    <scope>NUCLEOTIDE SEQUENCE [LARGE SCALE GENOMIC DNA]</scope>
    <source>
        <strain evidence="4 5">ATCC 30894</strain>
    </source>
</reference>
<dbReference type="EMBL" id="VFQX01000037">
    <property type="protein sequence ID" value="KAF0976517.1"/>
    <property type="molecule type" value="Genomic_DNA"/>
</dbReference>
<organism evidence="4 5">
    <name type="scientific">Naegleria fowleri</name>
    <name type="common">Brain eating amoeba</name>
    <dbReference type="NCBI Taxonomy" id="5763"/>
    <lineage>
        <taxon>Eukaryota</taxon>
        <taxon>Discoba</taxon>
        <taxon>Heterolobosea</taxon>
        <taxon>Tetramitia</taxon>
        <taxon>Eutetramitia</taxon>
        <taxon>Vahlkampfiidae</taxon>
        <taxon>Naegleria</taxon>
    </lineage>
</organism>
<dbReference type="InterPro" id="IPR029063">
    <property type="entry name" value="SAM-dependent_MTases_sf"/>
</dbReference>
<sequence length="509" mass="58211">MNPSCDQLKDQNEEEEEAVRLVPRKTKNQKQSVVGPYQNKIQKPSHAMLNRHRNSKYMLNSSPDFLQLAKQYPFFAQYVNEQGSIDWKNAESVMNLTKVLLKHDFNIEWSLPLDHLCPPVTNRANYIHWLNDLLELEKSNDTANATNGPIVGIDVGTGASCIYPLLGHKMYQWKFIATDISEESLMIAKENIMKNSESFQESIYLVHVDESSQDILKNILSNIESMPQQKPSSWLQPLTRVDFTMCNPPFFDQNEPVNRNPKNDCRGNSNEMVTVGGEETFVKRMIEDSVFLMTHKRSMSIFEHCWFSSMLGKKKTLQPLREYIAQLNAGEMKLLTSHNDDEDNHNQHQLQIIFHTTEFVQGKTSRWGICWKFQEHSSRISSSAAILQASSSASSMVSSITVQRDMYQTVTKGFATAGAVLTSIYETLLKQKEFITVKSKDQLMATIKGYLDQDTREAFEISIIQTQPKRFSVKTSYKGPSVSSGESFISPSFQRMYDLLSKQVFCHCV</sequence>
<evidence type="ECO:0000256" key="2">
    <source>
        <dbReference type="ARBA" id="ARBA00022679"/>
    </source>
</evidence>
<protein>
    <recommendedName>
        <fullName evidence="6">U6 small nuclear RNA (adenine-(43)-N(6))-methyltransferase</fullName>
    </recommendedName>
</protein>
<gene>
    <name evidence="4" type="ORF">FDP41_004416</name>
</gene>
<evidence type="ECO:0000313" key="5">
    <source>
        <dbReference type="Proteomes" id="UP000444721"/>
    </source>
</evidence>
<dbReference type="SUPFAM" id="SSF53335">
    <property type="entry name" value="S-adenosyl-L-methionine-dependent methyltransferases"/>
    <property type="match status" value="1"/>
</dbReference>
<dbReference type="Proteomes" id="UP000444721">
    <property type="component" value="Unassembled WGS sequence"/>
</dbReference>
<dbReference type="VEuPathDB" id="AmoebaDB:NfTy_083730"/>
<keyword evidence="5" id="KW-1185">Reference proteome</keyword>
<dbReference type="Gene3D" id="3.40.50.150">
    <property type="entry name" value="Vaccinia Virus protein VP39"/>
    <property type="match status" value="1"/>
</dbReference>
<dbReference type="GO" id="GO:0008168">
    <property type="term" value="F:methyltransferase activity"/>
    <property type="evidence" value="ECO:0007669"/>
    <property type="project" value="UniProtKB-KW"/>
</dbReference>
<evidence type="ECO:0000313" key="4">
    <source>
        <dbReference type="EMBL" id="KAF0976517.1"/>
    </source>
</evidence>
<evidence type="ECO:0000256" key="3">
    <source>
        <dbReference type="SAM" id="MobiDB-lite"/>
    </source>
</evidence>
<dbReference type="GeneID" id="68111634"/>
<dbReference type="OrthoDB" id="514248at2759"/>
<evidence type="ECO:0000256" key="1">
    <source>
        <dbReference type="ARBA" id="ARBA00022603"/>
    </source>
</evidence>
<comment type="caution">
    <text evidence="4">The sequence shown here is derived from an EMBL/GenBank/DDBJ whole genome shotgun (WGS) entry which is preliminary data.</text>
</comment>
<dbReference type="VEuPathDB" id="AmoebaDB:FDP41_004416"/>
<feature type="region of interest" description="Disordered" evidence="3">
    <location>
        <begin position="252"/>
        <end position="271"/>
    </location>
</feature>